<dbReference type="Proteomes" id="UP001238088">
    <property type="component" value="Unassembled WGS sequence"/>
</dbReference>
<evidence type="ECO:0000313" key="2">
    <source>
        <dbReference type="Proteomes" id="UP001238088"/>
    </source>
</evidence>
<evidence type="ECO:0008006" key="3">
    <source>
        <dbReference type="Google" id="ProtNLM"/>
    </source>
</evidence>
<proteinExistence type="predicted"/>
<dbReference type="EMBL" id="JAUSUB010000015">
    <property type="protein sequence ID" value="MDQ0271513.1"/>
    <property type="molecule type" value="Genomic_DNA"/>
</dbReference>
<evidence type="ECO:0000313" key="1">
    <source>
        <dbReference type="EMBL" id="MDQ0271513.1"/>
    </source>
</evidence>
<keyword evidence="2" id="KW-1185">Reference proteome</keyword>
<organism evidence="1 2">
    <name type="scientific">Cytobacillus purgationiresistens</name>
    <dbReference type="NCBI Taxonomy" id="863449"/>
    <lineage>
        <taxon>Bacteria</taxon>
        <taxon>Bacillati</taxon>
        <taxon>Bacillota</taxon>
        <taxon>Bacilli</taxon>
        <taxon>Bacillales</taxon>
        <taxon>Bacillaceae</taxon>
        <taxon>Cytobacillus</taxon>
    </lineage>
</organism>
<protein>
    <recommendedName>
        <fullName evidence="3">YbyB</fullName>
    </recommendedName>
</protein>
<name>A0ABU0AJS8_9BACI</name>
<dbReference type="RefSeq" id="WP_307476717.1">
    <property type="nucleotide sequence ID" value="NZ_JAUSUB010000015.1"/>
</dbReference>
<sequence length="87" mass="9866">MNSRPKNSYILAGVGITSVLLLANKGNRSRLQTLTAKIKNYLPYKYNKQDETMMKTGHPHPQDTGDNNMVSEGALYSVNYFNEKEQQ</sequence>
<reference evidence="1 2" key="1">
    <citation type="submission" date="2023-07" db="EMBL/GenBank/DDBJ databases">
        <title>Genomic Encyclopedia of Type Strains, Phase IV (KMG-IV): sequencing the most valuable type-strain genomes for metagenomic binning, comparative biology and taxonomic classification.</title>
        <authorList>
            <person name="Goeker M."/>
        </authorList>
    </citation>
    <scope>NUCLEOTIDE SEQUENCE [LARGE SCALE GENOMIC DNA]</scope>
    <source>
        <strain evidence="1 2">DSM 23494</strain>
    </source>
</reference>
<gene>
    <name evidence="1" type="ORF">J2S17_003401</name>
</gene>
<comment type="caution">
    <text evidence="1">The sequence shown here is derived from an EMBL/GenBank/DDBJ whole genome shotgun (WGS) entry which is preliminary data.</text>
</comment>
<accession>A0ABU0AJS8</accession>